<dbReference type="GO" id="GO:0016020">
    <property type="term" value="C:membrane"/>
    <property type="evidence" value="ECO:0007669"/>
    <property type="project" value="UniProtKB-SubCell"/>
</dbReference>
<dbReference type="PANTHER" id="PTHR47974:SF3">
    <property type="entry name" value="RECEPTOR-LIKE SERINE_THREONINE-PROTEIN KINASE"/>
    <property type="match status" value="1"/>
</dbReference>
<keyword evidence="2" id="KW-0812">Transmembrane</keyword>
<comment type="caution">
    <text evidence="6">The sequence shown here is derived from an EMBL/GenBank/DDBJ whole genome shotgun (WGS) entry which is preliminary data.</text>
</comment>
<evidence type="ECO:0000313" key="6">
    <source>
        <dbReference type="EMBL" id="KAE8657067.1"/>
    </source>
</evidence>
<evidence type="ECO:0000256" key="3">
    <source>
        <dbReference type="ARBA" id="ARBA00022729"/>
    </source>
</evidence>
<proteinExistence type="predicted"/>
<dbReference type="AlphaFoldDB" id="A0A6A2XKU3"/>
<gene>
    <name evidence="6" type="ORF">F3Y22_tig00116997pilonHSYRG00939</name>
</gene>
<organism evidence="6 7">
    <name type="scientific">Hibiscus syriacus</name>
    <name type="common">Rose of Sharon</name>
    <dbReference type="NCBI Taxonomy" id="106335"/>
    <lineage>
        <taxon>Eukaryota</taxon>
        <taxon>Viridiplantae</taxon>
        <taxon>Streptophyta</taxon>
        <taxon>Embryophyta</taxon>
        <taxon>Tracheophyta</taxon>
        <taxon>Spermatophyta</taxon>
        <taxon>Magnoliopsida</taxon>
        <taxon>eudicotyledons</taxon>
        <taxon>Gunneridae</taxon>
        <taxon>Pentapetalae</taxon>
        <taxon>rosids</taxon>
        <taxon>malvids</taxon>
        <taxon>Malvales</taxon>
        <taxon>Malvaceae</taxon>
        <taxon>Malvoideae</taxon>
        <taxon>Hibiscus</taxon>
    </lineage>
</organism>
<evidence type="ECO:0000256" key="1">
    <source>
        <dbReference type="ARBA" id="ARBA00004167"/>
    </source>
</evidence>
<dbReference type="Proteomes" id="UP000436088">
    <property type="component" value="Unassembled WGS sequence"/>
</dbReference>
<dbReference type="PANTHER" id="PTHR47974">
    <property type="entry name" value="OS07G0415500 PROTEIN"/>
    <property type="match status" value="1"/>
</dbReference>
<evidence type="ECO:0000256" key="4">
    <source>
        <dbReference type="ARBA" id="ARBA00022989"/>
    </source>
</evidence>
<dbReference type="EMBL" id="VEPZ02001762">
    <property type="protein sequence ID" value="KAE8657067.1"/>
    <property type="molecule type" value="Genomic_DNA"/>
</dbReference>
<sequence>MEISASGFTPLAPTLTSFPFRRTNHVAETIAPSSGWQTVITPSMVDTRSFRPEVSSIYWPSPCLLGWEVGRSTANNSRIAELNELGKFSSTDIRNSKISKLRGTRGYMEDNTANLTTSQTALNCQGLLTDITETWMGMIVDPTLEGKFNEAEMSVLVKVALQCVQEDKDARPTMGEVVQILLHLVEKQ</sequence>
<keyword evidence="3" id="KW-0732">Signal</keyword>
<evidence type="ECO:0000256" key="2">
    <source>
        <dbReference type="ARBA" id="ARBA00022692"/>
    </source>
</evidence>
<protein>
    <submittedName>
        <fullName evidence="6">Uncharacterized protein</fullName>
    </submittedName>
</protein>
<evidence type="ECO:0000256" key="5">
    <source>
        <dbReference type="ARBA" id="ARBA00023136"/>
    </source>
</evidence>
<accession>A0A6A2XKU3</accession>
<keyword evidence="5" id="KW-0472">Membrane</keyword>
<dbReference type="Gene3D" id="1.10.510.10">
    <property type="entry name" value="Transferase(Phosphotransferase) domain 1"/>
    <property type="match status" value="1"/>
</dbReference>
<keyword evidence="7" id="KW-1185">Reference proteome</keyword>
<comment type="subcellular location">
    <subcellularLocation>
        <location evidence="1">Membrane</location>
        <topology evidence="1">Single-pass membrane protein</topology>
    </subcellularLocation>
</comment>
<name>A0A6A2XKU3_HIBSY</name>
<evidence type="ECO:0000313" key="7">
    <source>
        <dbReference type="Proteomes" id="UP000436088"/>
    </source>
</evidence>
<reference evidence="6" key="1">
    <citation type="submission" date="2019-09" db="EMBL/GenBank/DDBJ databases">
        <title>Draft genome information of white flower Hibiscus syriacus.</title>
        <authorList>
            <person name="Kim Y.-M."/>
        </authorList>
    </citation>
    <scope>NUCLEOTIDE SEQUENCE [LARGE SCALE GENOMIC DNA]</scope>
    <source>
        <strain evidence="6">YM2019G1</strain>
    </source>
</reference>
<keyword evidence="4" id="KW-1133">Transmembrane helix</keyword>